<dbReference type="GO" id="GO:0051213">
    <property type="term" value="F:dioxygenase activity"/>
    <property type="evidence" value="ECO:0007669"/>
    <property type="project" value="UniProtKB-KW"/>
</dbReference>
<evidence type="ECO:0000259" key="6">
    <source>
        <dbReference type="Pfam" id="PF02668"/>
    </source>
</evidence>
<organism evidence="7 8">
    <name type="scientific">Colletotrichum higginsianum (strain IMI 349063)</name>
    <name type="common">Crucifer anthracnose fungus</name>
    <dbReference type="NCBI Taxonomy" id="759273"/>
    <lineage>
        <taxon>Eukaryota</taxon>
        <taxon>Fungi</taxon>
        <taxon>Dikarya</taxon>
        <taxon>Ascomycota</taxon>
        <taxon>Pezizomycotina</taxon>
        <taxon>Sordariomycetes</taxon>
        <taxon>Hypocreomycetidae</taxon>
        <taxon>Glomerellales</taxon>
        <taxon>Glomerellaceae</taxon>
        <taxon>Colletotrichum</taxon>
        <taxon>Colletotrichum destructivum species complex</taxon>
    </lineage>
</organism>
<dbReference type="VEuPathDB" id="FungiDB:CH63R_09685"/>
<evidence type="ECO:0000256" key="4">
    <source>
        <dbReference type="ARBA" id="ARBA00023002"/>
    </source>
</evidence>
<dbReference type="PANTHER" id="PTHR43779">
    <property type="entry name" value="DIOXYGENASE RV0097-RELATED"/>
    <property type="match status" value="1"/>
</dbReference>
<keyword evidence="2" id="KW-0479">Metal-binding</keyword>
<reference evidence="8" key="1">
    <citation type="journal article" date="2017" name="BMC Genomics">
        <title>Gapless genome assembly of Colletotrichum higginsianum reveals chromosome structure and association of transposable elements with secondary metabolite gene clusters.</title>
        <authorList>
            <person name="Dallery J.-F."/>
            <person name="Lapalu N."/>
            <person name="Zampounis A."/>
            <person name="Pigne S."/>
            <person name="Luyten I."/>
            <person name="Amselem J."/>
            <person name="Wittenberg A.H.J."/>
            <person name="Zhou S."/>
            <person name="de Queiroz M.V."/>
            <person name="Robin G.P."/>
            <person name="Auger A."/>
            <person name="Hainaut M."/>
            <person name="Henrissat B."/>
            <person name="Kim K.-T."/>
            <person name="Lee Y.-H."/>
            <person name="Lespinet O."/>
            <person name="Schwartz D.C."/>
            <person name="Thon M.R."/>
            <person name="O'Connell R.J."/>
        </authorList>
    </citation>
    <scope>NUCLEOTIDE SEQUENCE [LARGE SCALE GENOMIC DNA]</scope>
    <source>
        <strain evidence="8">IMI 349063</strain>
    </source>
</reference>
<dbReference type="OrthoDB" id="5818554at2759"/>
<dbReference type="InterPro" id="IPR042098">
    <property type="entry name" value="TauD-like_sf"/>
</dbReference>
<name>A0A1B7Y833_COLHI</name>
<comment type="caution">
    <text evidence="7">The sequence shown here is derived from an EMBL/GenBank/DDBJ whole genome shotgun (WGS) entry which is preliminary data.</text>
</comment>
<keyword evidence="5" id="KW-0408">Iron</keyword>
<dbReference type="Gene3D" id="3.60.130.10">
    <property type="entry name" value="Clavaminate synthase-like"/>
    <property type="match status" value="1"/>
</dbReference>
<evidence type="ECO:0000256" key="1">
    <source>
        <dbReference type="ARBA" id="ARBA00005896"/>
    </source>
</evidence>
<protein>
    <submittedName>
        <fullName evidence="7">Alpha-ketoglutarate-dependent-dichlorophenoxyacetate</fullName>
    </submittedName>
</protein>
<dbReference type="InterPro" id="IPR003819">
    <property type="entry name" value="TauD/TfdA-like"/>
</dbReference>
<dbReference type="PANTHER" id="PTHR43779:SF3">
    <property type="entry name" value="(3R)-3-[(CARBOXYMETHYL)AMINO]FATTY ACID OXYGENASE_DECARBOXYLASE"/>
    <property type="match status" value="1"/>
</dbReference>
<comment type="similarity">
    <text evidence="1">Belongs to the TfdA dioxygenase family.</text>
</comment>
<evidence type="ECO:0000256" key="5">
    <source>
        <dbReference type="ARBA" id="ARBA00023004"/>
    </source>
</evidence>
<gene>
    <name evidence="7" type="ORF">CH63R_09685</name>
</gene>
<dbReference type="EMBL" id="LTAN01000006">
    <property type="protein sequence ID" value="OBR08164.1"/>
    <property type="molecule type" value="Genomic_DNA"/>
</dbReference>
<dbReference type="AlphaFoldDB" id="A0A1B7Y833"/>
<sequence>MTMAPHIQTEQLHPVFGASVSGVDFSKPVSEEVQLEIQKALHQYGVLVFRDTALDDQKHVDFAKMFGAIDKLNIPPGSGIKARFETDELQDQGNLGLDGTVLPEESPKAHFNKGNLLFHVDNSYHPQRVKYSMLRAVDLPPQGMGGNTEFVDVRQAWDDLPEPWKQELQANGYRVRHSMWHSRKLASPDFFARLDATNYPSSLRNLVQEHPDTGRALLYLASHCFEIEGLSAAESKEKLDFLMSHATQEKRILSLPWLNKGDMMVWDNRCVMHRGQPLAGPYKRDLRRATILDEGPEAYSFDAKDYDYMKFWSAAFHVMQQYDTGVQEAAKKQLGLAGKDVAGLEKAIPTV</sequence>
<keyword evidence="3" id="KW-0223">Dioxygenase</keyword>
<dbReference type="GeneID" id="28868766"/>
<dbReference type="SUPFAM" id="SSF51197">
    <property type="entry name" value="Clavaminate synthase-like"/>
    <property type="match status" value="1"/>
</dbReference>
<accession>A0A1B7Y833</accession>
<dbReference type="KEGG" id="chig:CH63R_09685"/>
<keyword evidence="8" id="KW-1185">Reference proteome</keyword>
<evidence type="ECO:0000313" key="7">
    <source>
        <dbReference type="EMBL" id="OBR08164.1"/>
    </source>
</evidence>
<proteinExistence type="inferred from homology"/>
<feature type="domain" description="TauD/TfdA-like" evidence="6">
    <location>
        <begin position="9"/>
        <end position="290"/>
    </location>
</feature>
<dbReference type="GO" id="GO:0046872">
    <property type="term" value="F:metal ion binding"/>
    <property type="evidence" value="ECO:0007669"/>
    <property type="project" value="UniProtKB-KW"/>
</dbReference>
<evidence type="ECO:0000256" key="2">
    <source>
        <dbReference type="ARBA" id="ARBA00022723"/>
    </source>
</evidence>
<evidence type="ECO:0000313" key="8">
    <source>
        <dbReference type="Proteomes" id="UP000092177"/>
    </source>
</evidence>
<dbReference type="InterPro" id="IPR051178">
    <property type="entry name" value="TfdA_dioxygenase"/>
</dbReference>
<evidence type="ECO:0000256" key="3">
    <source>
        <dbReference type="ARBA" id="ARBA00022964"/>
    </source>
</evidence>
<dbReference type="Pfam" id="PF02668">
    <property type="entry name" value="TauD"/>
    <property type="match status" value="1"/>
</dbReference>
<keyword evidence="4" id="KW-0560">Oxidoreductase</keyword>
<dbReference type="RefSeq" id="XP_018156682.1">
    <property type="nucleotide sequence ID" value="XM_018304659.1"/>
</dbReference>
<dbReference type="Proteomes" id="UP000092177">
    <property type="component" value="Chromosome 6"/>
</dbReference>